<dbReference type="PROSITE" id="PS50848">
    <property type="entry name" value="START"/>
    <property type="match status" value="1"/>
</dbReference>
<dbReference type="InterPro" id="IPR011011">
    <property type="entry name" value="Znf_FYVE_PHD"/>
</dbReference>
<keyword evidence="2 4" id="KW-0863">Zinc-finger</keyword>
<dbReference type="InterPro" id="IPR002913">
    <property type="entry name" value="START_lipid-bd_dom"/>
</dbReference>
<dbReference type="InterPro" id="IPR013083">
    <property type="entry name" value="Znf_RING/FYVE/PHD"/>
</dbReference>
<dbReference type="CDD" id="cd00065">
    <property type="entry name" value="FYVE_like_SF"/>
    <property type="match status" value="1"/>
</dbReference>
<dbReference type="GO" id="GO:0008270">
    <property type="term" value="F:zinc ion binding"/>
    <property type="evidence" value="ECO:0007669"/>
    <property type="project" value="UniProtKB-KW"/>
</dbReference>
<comment type="caution">
    <text evidence="8">The sequence shown here is derived from an EMBL/GenBank/DDBJ whole genome shotgun (WGS) entry which is preliminary data.</text>
</comment>
<reference evidence="8 9" key="1">
    <citation type="submission" date="2019-07" db="EMBL/GenBank/DDBJ databases">
        <title>Genomics analysis of Aphanomyces spp. identifies a new class of oomycete effector associated with host adaptation.</title>
        <authorList>
            <person name="Gaulin E."/>
        </authorList>
    </citation>
    <scope>NUCLEOTIDE SEQUENCE [LARGE SCALE GENOMIC DNA]</scope>
    <source>
        <strain evidence="8 9">ATCC 201684</strain>
    </source>
</reference>
<evidence type="ECO:0000313" key="8">
    <source>
        <dbReference type="EMBL" id="KAF0736184.1"/>
    </source>
</evidence>
<dbReference type="AlphaFoldDB" id="A0A6G0X8H4"/>
<dbReference type="Gene3D" id="3.30.530.20">
    <property type="match status" value="1"/>
</dbReference>
<keyword evidence="9" id="KW-1185">Reference proteome</keyword>
<keyword evidence="3" id="KW-0862">Zinc</keyword>
<dbReference type="InterPro" id="IPR017455">
    <property type="entry name" value="Znf_FYVE-rel"/>
</dbReference>
<evidence type="ECO:0008006" key="10">
    <source>
        <dbReference type="Google" id="ProtNLM"/>
    </source>
</evidence>
<dbReference type="InterPro" id="IPR000306">
    <property type="entry name" value="Znf_FYVE"/>
</dbReference>
<accession>A0A6G0X8H4</accession>
<feature type="domain" description="FYVE-type" evidence="6">
    <location>
        <begin position="267"/>
        <end position="321"/>
    </location>
</feature>
<sequence>MKLPLPTNFFKCPPLTNEETHRLKQQAYATAMDVVQKSLVQPNESIRWTLQSQDAALKIYRGDDKRDGMDHLRLSVGVAEVVSSIDEVVDLFRNDTTERAKEYVNRFGRGLLDSANLYTIVKPTEGHPNEAVSINWMALKSPLKQLVLERDCCYLEGQYEFEMNGKRGWVRALKSLNLMCCPDLQHTLGLVRMIQVGTGHVFLESDRPGYMRIAYVVHADFRGSAPDWAIDAAIKRRCKSLLDIDTFLRENRLAQGHFLTTDQLVPREARRQCFLCQKKFGMFTSKSNCCKCGEVFCSSCNHAWTVKVCGIPTRIEACSKCALIAPTPTRAILSSDFPTDDVQSLSLHSSHSGSSSIHDVQIYSGQFHHQSSHPSFASSSSSDTARSDPSRKYAPRYPPSAATPSAASTVSSRTGCSDPLPKMDKDFQNEVWVQELIANTSLLAFQEHAAKGMKLSPTQLAPIVRKKLPSNGAAPEDDHEQPSSNPPRRWQY</sequence>
<protein>
    <recommendedName>
        <fullName evidence="10">FYVE-type domain-containing protein</fullName>
    </recommendedName>
</protein>
<gene>
    <name evidence="8" type="ORF">Ae201684_007207</name>
</gene>
<proteinExistence type="predicted"/>
<dbReference type="Proteomes" id="UP000481153">
    <property type="component" value="Unassembled WGS sequence"/>
</dbReference>
<evidence type="ECO:0000256" key="4">
    <source>
        <dbReference type="PROSITE-ProRule" id="PRU00091"/>
    </source>
</evidence>
<name>A0A6G0X8H4_9STRA</name>
<evidence type="ECO:0000259" key="6">
    <source>
        <dbReference type="PROSITE" id="PS50178"/>
    </source>
</evidence>
<dbReference type="InterPro" id="IPR023393">
    <property type="entry name" value="START-like_dom_sf"/>
</dbReference>
<dbReference type="Pfam" id="PF01363">
    <property type="entry name" value="FYVE"/>
    <property type="match status" value="1"/>
</dbReference>
<dbReference type="PANTHER" id="PTHR13510:SF44">
    <property type="entry name" value="RABENOSYN-5"/>
    <property type="match status" value="1"/>
</dbReference>
<dbReference type="EMBL" id="VJMJ01000089">
    <property type="protein sequence ID" value="KAF0736184.1"/>
    <property type="molecule type" value="Genomic_DNA"/>
</dbReference>
<dbReference type="Gene3D" id="3.30.40.10">
    <property type="entry name" value="Zinc/RING finger domain, C3HC4 (zinc finger)"/>
    <property type="match status" value="1"/>
</dbReference>
<organism evidence="8 9">
    <name type="scientific">Aphanomyces euteiches</name>
    <dbReference type="NCBI Taxonomy" id="100861"/>
    <lineage>
        <taxon>Eukaryota</taxon>
        <taxon>Sar</taxon>
        <taxon>Stramenopiles</taxon>
        <taxon>Oomycota</taxon>
        <taxon>Saprolegniomycetes</taxon>
        <taxon>Saprolegniales</taxon>
        <taxon>Verrucalvaceae</taxon>
        <taxon>Aphanomyces</taxon>
    </lineage>
</organism>
<dbReference type="PROSITE" id="PS50178">
    <property type="entry name" value="ZF_FYVE"/>
    <property type="match status" value="1"/>
</dbReference>
<dbReference type="SMART" id="SM00064">
    <property type="entry name" value="FYVE"/>
    <property type="match status" value="1"/>
</dbReference>
<feature type="compositionally biased region" description="Low complexity" evidence="5">
    <location>
        <begin position="369"/>
        <end position="384"/>
    </location>
</feature>
<evidence type="ECO:0000259" key="7">
    <source>
        <dbReference type="PROSITE" id="PS50848"/>
    </source>
</evidence>
<evidence type="ECO:0000256" key="2">
    <source>
        <dbReference type="ARBA" id="ARBA00022771"/>
    </source>
</evidence>
<dbReference type="SUPFAM" id="SSF55961">
    <property type="entry name" value="Bet v1-like"/>
    <property type="match status" value="1"/>
</dbReference>
<evidence type="ECO:0000256" key="5">
    <source>
        <dbReference type="SAM" id="MobiDB-lite"/>
    </source>
</evidence>
<evidence type="ECO:0000256" key="1">
    <source>
        <dbReference type="ARBA" id="ARBA00022723"/>
    </source>
</evidence>
<feature type="domain" description="START" evidence="7">
    <location>
        <begin position="48"/>
        <end position="236"/>
    </location>
</feature>
<dbReference type="InterPro" id="IPR052727">
    <property type="entry name" value="Rab4/Rab5_effector"/>
</dbReference>
<feature type="region of interest" description="Disordered" evidence="5">
    <location>
        <begin position="456"/>
        <end position="492"/>
    </location>
</feature>
<evidence type="ECO:0000313" key="9">
    <source>
        <dbReference type="Proteomes" id="UP000481153"/>
    </source>
</evidence>
<dbReference type="VEuPathDB" id="FungiDB:AeMF1_009022"/>
<dbReference type="GO" id="GO:0008289">
    <property type="term" value="F:lipid binding"/>
    <property type="evidence" value="ECO:0007669"/>
    <property type="project" value="InterPro"/>
</dbReference>
<dbReference type="SUPFAM" id="SSF57903">
    <property type="entry name" value="FYVE/PHD zinc finger"/>
    <property type="match status" value="1"/>
</dbReference>
<keyword evidence="1" id="KW-0479">Metal-binding</keyword>
<feature type="region of interest" description="Disordered" evidence="5">
    <location>
        <begin position="369"/>
        <end position="422"/>
    </location>
</feature>
<feature type="compositionally biased region" description="Low complexity" evidence="5">
    <location>
        <begin position="399"/>
        <end position="413"/>
    </location>
</feature>
<dbReference type="PANTHER" id="PTHR13510">
    <property type="entry name" value="FYVE-FINGER-CONTAINING RAB5 EFFECTOR PROTEIN RABENOSYN-5-RELATED"/>
    <property type="match status" value="1"/>
</dbReference>
<evidence type="ECO:0000256" key="3">
    <source>
        <dbReference type="ARBA" id="ARBA00022833"/>
    </source>
</evidence>